<dbReference type="InterPro" id="IPR027417">
    <property type="entry name" value="P-loop_NTPase"/>
</dbReference>
<feature type="transmembrane region" description="Helical" evidence="1">
    <location>
        <begin position="384"/>
        <end position="406"/>
    </location>
</feature>
<feature type="transmembrane region" description="Helical" evidence="1">
    <location>
        <begin position="117"/>
        <end position="139"/>
    </location>
</feature>
<keyword evidence="1" id="KW-0812">Transmembrane</keyword>
<evidence type="ECO:0008006" key="4">
    <source>
        <dbReference type="Google" id="ProtNLM"/>
    </source>
</evidence>
<dbReference type="EMBL" id="BMRG01000034">
    <property type="protein sequence ID" value="GGP87071.1"/>
    <property type="molecule type" value="Genomic_DNA"/>
</dbReference>
<evidence type="ECO:0000313" key="2">
    <source>
        <dbReference type="EMBL" id="GGP87071.1"/>
    </source>
</evidence>
<evidence type="ECO:0000313" key="3">
    <source>
        <dbReference type="Proteomes" id="UP000639606"/>
    </source>
</evidence>
<name>A0A918AWZ7_9PSEU</name>
<protein>
    <recommendedName>
        <fullName evidence="4">KAP-like P-loop domain-containing protein</fullName>
    </recommendedName>
</protein>
<sequence length="779" mass="87052">MTGNNSGPPHPVVERALERLVKREEFTDEITRLKLDPDKVVRQLLDDPTLRDNARQAYESVGHMLDDLDDQLDTRPDFWPRQWRPSRHELGALIAMVCLPTVWLVLVVQFSEWAPDIVVSSSAAVILTTAVACGLYGLPTEFLNWLAWVGGLARLLTVIPAHRWIQQRELRDEVLASHLREWLSSQQTPSFDLELQLRNADGLTLPARMGPLVTTAAVEACKREINRSMPGAVGIAGSRGAGKTTIIERAVADEFTAAHRGPMLGVMATAPVRYDARDFVLHLHARVCRAVLDFLTEPGGPVGSDTLGLWRKVHRRRAFRRAVGNWTRALAQACALALAALGYAEFTWGWTGDPAVLWHGGAHFVVHVWSNFPGALFTWDVHTYTAVVAIAFAGRAMWLLLVRVLLPIPARTARASRRIAARAGAAQRSDPRHEALRTVTEQHLRRIRFLQTHTSGWSGKVSAPLGSELELTRSSAHSEQPWTHPEVVTRFREFLELVVDVLGKEPTKLSGVVVAIDELDKISDPEEAQRFLNEIKGVFGVPHCLFLVSMSDDALTAFERRGIPARDAFDSSFTTMIHVQPFTLDESRTWLAQRALGIPMPFVWLCHCLSGGLPRDLGRTAIALHDLQAEHTRLTHVTRALLRQDLDLKIRAFTHTARHIHRTEADEPDQPQALIKDLQDAADRGTTDLADTALRMWSDQRTPMTPLEELRAEAACYLLFCQTIAEVFNDHLNPDHLTAIDGVTMLARVRRHMAVNTKLATTLLEDLRSAFHQPTDHTS</sequence>
<feature type="transmembrane region" description="Helical" evidence="1">
    <location>
        <begin position="90"/>
        <end position="110"/>
    </location>
</feature>
<dbReference type="AlphaFoldDB" id="A0A918AWZ7"/>
<feature type="transmembrane region" description="Helical" evidence="1">
    <location>
        <begin position="325"/>
        <end position="344"/>
    </location>
</feature>
<organism evidence="2 3">
    <name type="scientific">Saccharothrix coeruleofusca</name>
    <dbReference type="NCBI Taxonomy" id="33919"/>
    <lineage>
        <taxon>Bacteria</taxon>
        <taxon>Bacillati</taxon>
        <taxon>Actinomycetota</taxon>
        <taxon>Actinomycetes</taxon>
        <taxon>Pseudonocardiales</taxon>
        <taxon>Pseudonocardiaceae</taxon>
        <taxon>Saccharothrix</taxon>
    </lineage>
</organism>
<keyword evidence="3" id="KW-1185">Reference proteome</keyword>
<keyword evidence="1" id="KW-1133">Transmembrane helix</keyword>
<dbReference type="Proteomes" id="UP000639606">
    <property type="component" value="Unassembled WGS sequence"/>
</dbReference>
<keyword evidence="1" id="KW-0472">Membrane</keyword>
<comment type="caution">
    <text evidence="2">The sequence shown here is derived from an EMBL/GenBank/DDBJ whole genome shotgun (WGS) entry which is preliminary data.</text>
</comment>
<dbReference type="RefSeq" id="WP_189227711.1">
    <property type="nucleotide sequence ID" value="NZ_BMRG01000034.1"/>
</dbReference>
<reference evidence="2" key="2">
    <citation type="submission" date="2020-09" db="EMBL/GenBank/DDBJ databases">
        <authorList>
            <person name="Sun Q."/>
            <person name="Ohkuma M."/>
        </authorList>
    </citation>
    <scope>NUCLEOTIDE SEQUENCE</scope>
    <source>
        <strain evidence="2">JCM 3313</strain>
    </source>
</reference>
<dbReference type="SUPFAM" id="SSF52540">
    <property type="entry name" value="P-loop containing nucleoside triphosphate hydrolases"/>
    <property type="match status" value="1"/>
</dbReference>
<accession>A0A918AWZ7</accession>
<evidence type="ECO:0000256" key="1">
    <source>
        <dbReference type="SAM" id="Phobius"/>
    </source>
</evidence>
<reference evidence="2" key="1">
    <citation type="journal article" date="2014" name="Int. J. Syst. Evol. Microbiol.">
        <title>Complete genome sequence of Corynebacterium casei LMG S-19264T (=DSM 44701T), isolated from a smear-ripened cheese.</title>
        <authorList>
            <consortium name="US DOE Joint Genome Institute (JGI-PGF)"/>
            <person name="Walter F."/>
            <person name="Albersmeier A."/>
            <person name="Kalinowski J."/>
            <person name="Ruckert C."/>
        </authorList>
    </citation>
    <scope>NUCLEOTIDE SEQUENCE</scope>
    <source>
        <strain evidence="2">JCM 3313</strain>
    </source>
</reference>
<proteinExistence type="predicted"/>
<gene>
    <name evidence="2" type="ORF">GCM10010185_71010</name>
</gene>